<dbReference type="SMART" id="SM00280">
    <property type="entry name" value="KAZAL"/>
    <property type="match status" value="8"/>
</dbReference>
<dbReference type="PANTHER" id="PTHR45938:SF11">
    <property type="entry name" value="WAP, KAZAL, IMMUNOGLOBULIN, KUNITZ AND NTR DOMAIN-CONTAINING PROTEIN 2-LIKE"/>
    <property type="match status" value="1"/>
</dbReference>
<dbReference type="Proteomes" id="UP001249851">
    <property type="component" value="Unassembled WGS sequence"/>
</dbReference>
<evidence type="ECO:0000256" key="11">
    <source>
        <dbReference type="ARBA" id="ARBA00023319"/>
    </source>
</evidence>
<feature type="domain" description="WAP" evidence="19">
    <location>
        <begin position="482"/>
        <end position="533"/>
    </location>
</feature>
<dbReference type="FunFam" id="4.10.410.10:FF:000004">
    <property type="entry name" value="Tissue factor pathway inhibitor"/>
    <property type="match status" value="1"/>
</dbReference>
<dbReference type="InterPro" id="IPR000716">
    <property type="entry name" value="Thyroglobulin_1"/>
</dbReference>
<feature type="region of interest" description="Disordered" evidence="14">
    <location>
        <begin position="695"/>
        <end position="717"/>
    </location>
</feature>
<feature type="domain" description="BPTI/Kunitz inhibitor" evidence="16">
    <location>
        <begin position="317"/>
        <end position="367"/>
    </location>
</feature>
<dbReference type="SMART" id="SM00409">
    <property type="entry name" value="IG"/>
    <property type="match status" value="1"/>
</dbReference>
<dbReference type="FunFam" id="3.30.60.30:FF:000049">
    <property type="entry name" value="Predicted protein"/>
    <property type="match status" value="1"/>
</dbReference>
<evidence type="ECO:0000256" key="6">
    <source>
        <dbReference type="ARBA" id="ARBA00022690"/>
    </source>
</evidence>
<dbReference type="CDD" id="cd00191">
    <property type="entry name" value="TY"/>
    <property type="match status" value="3"/>
</dbReference>
<keyword evidence="7 15" id="KW-0732">Signal</keyword>
<evidence type="ECO:0000256" key="2">
    <source>
        <dbReference type="ARBA" id="ARBA00004613"/>
    </source>
</evidence>
<evidence type="ECO:0000256" key="8">
    <source>
        <dbReference type="ARBA" id="ARBA00022900"/>
    </source>
</evidence>
<dbReference type="Pfam" id="PF00014">
    <property type="entry name" value="Kunitz_BPTI"/>
    <property type="match status" value="4"/>
</dbReference>
<dbReference type="PROSITE" id="PS51465">
    <property type="entry name" value="KAZAL_2"/>
    <property type="match status" value="8"/>
</dbReference>
<dbReference type="SUPFAM" id="SSF100895">
    <property type="entry name" value="Kazal-type serine protease inhibitors"/>
    <property type="match status" value="8"/>
</dbReference>
<keyword evidence="9 13" id="KW-1015">Disulfide bond</keyword>
<feature type="domain" description="WAP" evidence="19">
    <location>
        <begin position="1782"/>
        <end position="1831"/>
    </location>
</feature>
<dbReference type="InterPro" id="IPR036058">
    <property type="entry name" value="Kazal_dom_sf"/>
</dbReference>
<comment type="similarity">
    <text evidence="3">Belongs to the venom Kunitz-type family. Sea anemone type 2 potassium channel toxin subfamily.</text>
</comment>
<reference evidence="21" key="1">
    <citation type="journal article" date="2023" name="G3 (Bethesda)">
        <title>Whole genome assembly and annotation of the endangered Caribbean coral Acropora cervicornis.</title>
        <authorList>
            <person name="Selwyn J.D."/>
            <person name="Vollmer S.V."/>
        </authorList>
    </citation>
    <scope>NUCLEOTIDE SEQUENCE</scope>
    <source>
        <strain evidence="21">K2</strain>
    </source>
</reference>
<dbReference type="PROSITE" id="PS00484">
    <property type="entry name" value="THYROGLOBULIN_1_1"/>
    <property type="match status" value="2"/>
</dbReference>
<dbReference type="PRINTS" id="PR00759">
    <property type="entry name" value="BASICPTASE"/>
</dbReference>
<evidence type="ECO:0000256" key="4">
    <source>
        <dbReference type="ARBA" id="ARBA00022525"/>
    </source>
</evidence>
<dbReference type="Pfam" id="PF00050">
    <property type="entry name" value="Kazal_1"/>
    <property type="match status" value="2"/>
</dbReference>
<reference evidence="21" key="2">
    <citation type="journal article" date="2023" name="Science">
        <title>Genomic signatures of disease resistance in endangered staghorn corals.</title>
        <authorList>
            <person name="Vollmer S.V."/>
            <person name="Selwyn J.D."/>
            <person name="Despard B.A."/>
            <person name="Roesel C.L."/>
        </authorList>
    </citation>
    <scope>NUCLEOTIDE SEQUENCE</scope>
    <source>
        <strain evidence="21">K2</strain>
    </source>
</reference>
<keyword evidence="10" id="KW-0481">Metalloenzyme inhibitor</keyword>
<dbReference type="Gene3D" id="2.60.40.10">
    <property type="entry name" value="Immunoglobulins"/>
    <property type="match status" value="1"/>
</dbReference>
<comment type="caution">
    <text evidence="13">Lacks conserved residue(s) required for the propagation of feature annotation.</text>
</comment>
<dbReference type="SMART" id="SM00408">
    <property type="entry name" value="IGc2"/>
    <property type="match status" value="1"/>
</dbReference>
<feature type="domain" description="WAP" evidence="19">
    <location>
        <begin position="380"/>
        <end position="429"/>
    </location>
</feature>
<feature type="domain" description="Kazal-like" evidence="20">
    <location>
        <begin position="1215"/>
        <end position="1263"/>
    </location>
</feature>
<dbReference type="Gene3D" id="3.30.60.30">
    <property type="match status" value="8"/>
</dbReference>
<evidence type="ECO:0000256" key="15">
    <source>
        <dbReference type="SAM" id="SignalP"/>
    </source>
</evidence>
<dbReference type="InterPro" id="IPR020901">
    <property type="entry name" value="Prtase_inh_Kunz-CS"/>
</dbReference>
<dbReference type="PROSITE" id="PS51162">
    <property type="entry name" value="THYROGLOBULIN_1_2"/>
    <property type="match status" value="3"/>
</dbReference>
<dbReference type="InterPro" id="IPR003598">
    <property type="entry name" value="Ig_sub2"/>
</dbReference>
<evidence type="ECO:0000256" key="7">
    <source>
        <dbReference type="ARBA" id="ARBA00022729"/>
    </source>
</evidence>
<feature type="domain" description="BPTI/Kunitz inhibitor" evidence="16">
    <location>
        <begin position="1841"/>
        <end position="1891"/>
    </location>
</feature>
<feature type="domain" description="Thyroglobulin type-1" evidence="18">
    <location>
        <begin position="812"/>
        <end position="879"/>
    </location>
</feature>
<evidence type="ECO:0000256" key="14">
    <source>
        <dbReference type="SAM" id="MobiDB-lite"/>
    </source>
</evidence>
<feature type="domain" description="WAP" evidence="19">
    <location>
        <begin position="872"/>
        <end position="922"/>
    </location>
</feature>
<evidence type="ECO:0000256" key="10">
    <source>
        <dbReference type="ARBA" id="ARBA00023215"/>
    </source>
</evidence>
<feature type="chain" id="PRO_5042039739" evidence="15">
    <location>
        <begin position="20"/>
        <end position="1918"/>
    </location>
</feature>
<feature type="signal peptide" evidence="15">
    <location>
        <begin position="1"/>
        <end position="19"/>
    </location>
</feature>
<dbReference type="PROSITE" id="PS50279">
    <property type="entry name" value="BPTI_KUNITZ_2"/>
    <property type="match status" value="4"/>
</dbReference>
<evidence type="ECO:0000313" key="22">
    <source>
        <dbReference type="Proteomes" id="UP001249851"/>
    </source>
</evidence>
<dbReference type="SUPFAM" id="SSF57256">
    <property type="entry name" value="Elafin-like"/>
    <property type="match status" value="8"/>
</dbReference>
<evidence type="ECO:0000259" key="18">
    <source>
        <dbReference type="PROSITE" id="PS51162"/>
    </source>
</evidence>
<dbReference type="Pfam" id="PF07648">
    <property type="entry name" value="Kazal_2"/>
    <property type="match status" value="6"/>
</dbReference>
<feature type="domain" description="Thyroglobulin type-1" evidence="18">
    <location>
        <begin position="740"/>
        <end position="806"/>
    </location>
</feature>
<comment type="caution">
    <text evidence="21">The sequence shown here is derived from an EMBL/GenBank/DDBJ whole genome shotgun (WGS) entry which is preliminary data.</text>
</comment>
<dbReference type="Gene3D" id="4.10.410.10">
    <property type="entry name" value="Pancreatic trypsin inhibitor Kunitz domain"/>
    <property type="match status" value="4"/>
</dbReference>
<dbReference type="Pfam" id="PF00086">
    <property type="entry name" value="Thyroglobulin_1"/>
    <property type="match status" value="3"/>
</dbReference>
<feature type="domain" description="Kazal-like" evidence="20">
    <location>
        <begin position="1064"/>
        <end position="1118"/>
    </location>
</feature>
<name>A0AAD9UVT2_ACRCE</name>
<evidence type="ECO:0000256" key="12">
    <source>
        <dbReference type="ARBA" id="ARBA00023331"/>
    </source>
</evidence>
<feature type="domain" description="Kazal-like" evidence="20">
    <location>
        <begin position="1143"/>
        <end position="1190"/>
    </location>
</feature>
<feature type="domain" description="WAP" evidence="19">
    <location>
        <begin position="430"/>
        <end position="479"/>
    </location>
</feature>
<evidence type="ECO:0000259" key="16">
    <source>
        <dbReference type="PROSITE" id="PS50279"/>
    </source>
</evidence>
<evidence type="ECO:0000259" key="17">
    <source>
        <dbReference type="PROSITE" id="PS50835"/>
    </source>
</evidence>
<feature type="domain" description="BPTI/Kunitz inhibitor" evidence="16">
    <location>
        <begin position="203"/>
        <end position="253"/>
    </location>
</feature>
<feature type="domain" description="Kazal-like" evidence="20">
    <location>
        <begin position="1366"/>
        <end position="1413"/>
    </location>
</feature>
<keyword evidence="6" id="KW-0646">Protease inhibitor</keyword>
<keyword evidence="11" id="KW-0393">Immunoglobulin domain</keyword>
<dbReference type="InterPro" id="IPR003599">
    <property type="entry name" value="Ig_sub"/>
</dbReference>
<protein>
    <submittedName>
        <fullName evidence="21">Agrin</fullName>
    </submittedName>
</protein>
<keyword evidence="5" id="KW-0483">Metalloprotease inhibitor</keyword>
<dbReference type="SMART" id="SM00131">
    <property type="entry name" value="KU"/>
    <property type="match status" value="4"/>
</dbReference>
<feature type="domain" description="WAP" evidence="19">
    <location>
        <begin position="534"/>
        <end position="584"/>
    </location>
</feature>
<dbReference type="Gene3D" id="4.10.75.10">
    <property type="entry name" value="Elafin-like"/>
    <property type="match status" value="9"/>
</dbReference>
<dbReference type="InterPro" id="IPR036645">
    <property type="entry name" value="Elafin-like_sf"/>
</dbReference>
<accession>A0AAD9UVT2</accession>
<dbReference type="GO" id="GO:0042151">
    <property type="term" value="C:nematocyst"/>
    <property type="evidence" value="ECO:0007669"/>
    <property type="project" value="UniProtKB-SubCell"/>
</dbReference>
<feature type="domain" description="WAP" evidence="19">
    <location>
        <begin position="585"/>
        <end position="635"/>
    </location>
</feature>
<organism evidence="21 22">
    <name type="scientific">Acropora cervicornis</name>
    <name type="common">Staghorn coral</name>
    <dbReference type="NCBI Taxonomy" id="6130"/>
    <lineage>
        <taxon>Eukaryota</taxon>
        <taxon>Metazoa</taxon>
        <taxon>Cnidaria</taxon>
        <taxon>Anthozoa</taxon>
        <taxon>Hexacorallia</taxon>
        <taxon>Scleractinia</taxon>
        <taxon>Astrocoeniina</taxon>
        <taxon>Acroporidae</taxon>
        <taxon>Acropora</taxon>
    </lineage>
</organism>
<dbReference type="SUPFAM" id="SSF57610">
    <property type="entry name" value="Thyroglobulin type-1 domain"/>
    <property type="match status" value="3"/>
</dbReference>
<feature type="disulfide bond" evidence="13">
    <location>
        <begin position="1013"/>
        <end position="1020"/>
    </location>
</feature>
<feature type="domain" description="Kazal-like" evidence="20">
    <location>
        <begin position="1270"/>
        <end position="1339"/>
    </location>
</feature>
<dbReference type="GO" id="GO:0005615">
    <property type="term" value="C:extracellular space"/>
    <property type="evidence" value="ECO:0007669"/>
    <property type="project" value="TreeGrafter"/>
</dbReference>
<dbReference type="PANTHER" id="PTHR45938">
    <property type="entry name" value="ACP24A4-RELATED"/>
    <property type="match status" value="1"/>
</dbReference>
<feature type="domain" description="WAP" evidence="19">
    <location>
        <begin position="1588"/>
        <end position="1636"/>
    </location>
</feature>
<feature type="domain" description="Thyroglobulin type-1" evidence="18">
    <location>
        <begin position="979"/>
        <end position="1042"/>
    </location>
</feature>
<gene>
    <name evidence="21" type="ORF">P5673_027213</name>
</gene>
<feature type="domain" description="WAP" evidence="19">
    <location>
        <begin position="640"/>
        <end position="690"/>
    </location>
</feature>
<dbReference type="CDD" id="cd00109">
    <property type="entry name" value="Kunitz-type"/>
    <property type="match status" value="3"/>
</dbReference>
<evidence type="ECO:0000256" key="13">
    <source>
        <dbReference type="PROSITE-ProRule" id="PRU00500"/>
    </source>
</evidence>
<feature type="domain" description="BPTI/Kunitz inhibitor" evidence="16">
    <location>
        <begin position="261"/>
        <end position="311"/>
    </location>
</feature>
<keyword evidence="12" id="KW-0166">Nematocyst</keyword>
<dbReference type="Pfam" id="PF07679">
    <property type="entry name" value="I-set"/>
    <property type="match status" value="1"/>
</dbReference>
<evidence type="ECO:0000256" key="3">
    <source>
        <dbReference type="ARBA" id="ARBA00007226"/>
    </source>
</evidence>
<evidence type="ECO:0000256" key="5">
    <source>
        <dbReference type="ARBA" id="ARBA00022608"/>
    </source>
</evidence>
<proteinExistence type="inferred from homology"/>
<dbReference type="InterPro" id="IPR002350">
    <property type="entry name" value="Kazal_dom"/>
</dbReference>
<dbReference type="InterPro" id="IPR036880">
    <property type="entry name" value="Kunitz_BPTI_sf"/>
</dbReference>
<evidence type="ECO:0000313" key="21">
    <source>
        <dbReference type="EMBL" id="KAK2551793.1"/>
    </source>
</evidence>
<keyword evidence="22" id="KW-1185">Reference proteome</keyword>
<feature type="domain" description="Kazal-like" evidence="20">
    <location>
        <begin position="1683"/>
        <end position="1730"/>
    </location>
</feature>
<sequence>MKEFFVLCLIGTFSALSKGRDSCDEKECIIQGQICVMNDHHQAECKCREACPRSSHRDKVCGSDGITYRSRCVLDMTSCKLSSRDRIAMVSNGRCPEISLKVGAAHRTSQTLLLGRKGEIHCDIEGNAAQILWRKLGSKLRLPFTRVRTFNSKILRFRNVLQQDAGKYECRALSGSSSARASVDVVVVDPISIDTIVTSTQDCNLEKLIGTGINFTTRWYFDVKSANCQPFSYSGVGGNANNFENELLCLQKCSHAAGDICSLSKRPGPCMGYFPRWFYNTFKGKCQHFIFGGCRSNANNFHSKSVCEENCSGERICRLPPVTGPCRAYFSRYFFNTTSKQCEKFIFGGCQGNSNNFPTLELCQDKCQEDVPVSQIIKSPKVKPGRCPWQMSPLILCIRSRDACQSDGECQDSQKCCQFGCGKVCALPISVNKPGKCPIVEENRKLCSKKGDMCNKDNDCPGLRKCCFNGCQKDCSVSVASKLVKPGVCLGLNAINPELCKNTINECKQDADCYGHLKCCFNGCFNECTKRPRPAQKQGICPQADYIPPENCSDTEDKCNDDTQCQGRDKCCATGCLQKCITPPVHTKPRICPFLDVIPREYCNVTEDQCADDFDCKGRDKCCTTGCIKECITPPTLRRREEKPGECPLSDYIPPELCEVTEDECTTDNDCEGNGKCCATGCVQECVIPPREIEGDRGKSDQCPKPSKKQPCDRRGDMCDTDGDCGDGGQKCCFNASVNLTKCLEERLDALNKLSQDRPLLGIFVPNCDPDGQYEDKQCHELYCWCVREDGARIPGTTVRGNSVVCNPQVGVKICEKHRDEQIAKIPAGLVGVFIPSCKVNGDYEEIQCHGSSGYCWCVDDNGNELPVFDKGAGKEGTCPQPWKGKTGFCDKMGDECGMDYHCGETEKCCFSGCQRMCVNSTETHQREGTRPGKCPKPWLGQEGLCDRRSDMCLQDVDCKESEICCFNGCQNECVSPGLTTCQRRYEESFKFPSVGRFVPRCEKDGGFQKMQCLPSTSHCWCVNSYGVELLGTRQTRGRPNCTMSDPCASNHCPFNGKCVVSNDRKSVECKCIIGCVSIYEPLCGTDGKTYDNECSLKGMACLQKKNISVAYKGECVKVDLCSGMKCPPYSMCKEVNGIGSCVCPQVCPTIFAPVCGSDGKVYDNECQMKVTSCTEEKNITLASKETCEPDPCKLSKCSHPLHKCVRPSSVSTCICPPSACTMEYAPVCGSDGKTYANNCVLKEIACERSQNITLKNQGECEEDVEDVCGEPALCSHPHHQCHMIDATAMCMCPMIIPKNLDPVCGSDGETYPNAAALKSLSCLANRIVEVQHRGACVVPADPCDTSICSYLRQRCEVVDGLATCVCSEACPLTLMPVCGSDGYSYPNNCSLEVEACTSGKNLTVIAMGECDKCSNKTCPDSRQYCRVVNDTAICECNEMCTFEWNPVCGSDDRTYPNQCNLEVEACKSGRTLTVVKSGECDVGRCPELNPTPVCRQEIAGCQSDYECAPGQSCCLQKNCTRACFAARAVPPPPQLQICPVLDPTPSCQLPPDATPNCFTGGPACQAGQVCCLDTDCNHKCVKPALNNGSRPGDCPMLNPMPGCASISGCDSDKGCALGKRCCLQSDCTKKCVSTDVSPSDPLILRLKAVVQVSEKRHGPPTKASCNQTCHRFAKCTKNHQCSCSRPCLRIYKPVCGTDGVTYSSECMLMYLVCQDGTDISVKHRGRCFDKVSPPGEQFSRCPKLNPMPGCSLGMTGCSGDSECPDGQFCCLQRDCTRQCYAPEKPGQCPVFKRKACPLIFKPDGCSTDWDCAGDRKCCSDGCSKECSSSFLRHSGVAQKCSLPPLTGRCLASMTRFFFNATSRKCEEFKFGGCEGNENRFDTFEQCKDFCGGKFWFVLNFLCESTEFPRHFFTITFD</sequence>
<dbReference type="InterPro" id="IPR036857">
    <property type="entry name" value="Thyroglobulin_1_sf"/>
</dbReference>
<dbReference type="Pfam" id="PF00095">
    <property type="entry name" value="WAP"/>
    <property type="match status" value="9"/>
</dbReference>
<feature type="domain" description="Kazal-like" evidence="20">
    <location>
        <begin position="39"/>
        <end position="97"/>
    </location>
</feature>
<dbReference type="CDD" id="cd22593">
    <property type="entry name" value="Kunitz_conkunitzin"/>
    <property type="match status" value="1"/>
</dbReference>
<dbReference type="PROSITE" id="PS51390">
    <property type="entry name" value="WAP"/>
    <property type="match status" value="11"/>
</dbReference>
<dbReference type="InterPro" id="IPR013783">
    <property type="entry name" value="Ig-like_fold"/>
</dbReference>
<dbReference type="InterPro" id="IPR007110">
    <property type="entry name" value="Ig-like_dom"/>
</dbReference>
<dbReference type="FunFam" id="3.30.60.30:FF:000024">
    <property type="entry name" value="Transmembrane agrin"/>
    <property type="match status" value="1"/>
</dbReference>
<dbReference type="Gene3D" id="4.10.800.10">
    <property type="entry name" value="Thyroglobulin type-1"/>
    <property type="match status" value="3"/>
</dbReference>
<dbReference type="InterPro" id="IPR013098">
    <property type="entry name" value="Ig_I-set"/>
</dbReference>
<dbReference type="GO" id="GO:0004867">
    <property type="term" value="F:serine-type endopeptidase inhibitor activity"/>
    <property type="evidence" value="ECO:0007669"/>
    <property type="project" value="UniProtKB-KW"/>
</dbReference>
<evidence type="ECO:0000256" key="9">
    <source>
        <dbReference type="ARBA" id="ARBA00023157"/>
    </source>
</evidence>
<feature type="domain" description="WAP" evidence="19">
    <location>
        <begin position="928"/>
        <end position="978"/>
    </location>
</feature>
<dbReference type="PROSITE" id="PS00280">
    <property type="entry name" value="BPTI_KUNITZ_1"/>
    <property type="match status" value="2"/>
</dbReference>
<dbReference type="InterPro" id="IPR002223">
    <property type="entry name" value="Kunitz_BPTI"/>
</dbReference>
<feature type="domain" description="Ig-like" evidence="17">
    <location>
        <begin position="96"/>
        <end position="186"/>
    </location>
</feature>
<dbReference type="InterPro" id="IPR008197">
    <property type="entry name" value="WAP_dom"/>
</dbReference>
<keyword evidence="4" id="KW-0964">Secreted</keyword>
<dbReference type="PROSITE" id="PS50835">
    <property type="entry name" value="IG_LIKE"/>
    <property type="match status" value="1"/>
</dbReference>
<feature type="disulfide bond" evidence="13">
    <location>
        <begin position="786"/>
        <end position="806"/>
    </location>
</feature>
<dbReference type="CDD" id="cd00104">
    <property type="entry name" value="KAZAL_FS"/>
    <property type="match status" value="7"/>
</dbReference>
<dbReference type="SUPFAM" id="SSF48726">
    <property type="entry name" value="Immunoglobulin"/>
    <property type="match status" value="1"/>
</dbReference>
<evidence type="ECO:0000256" key="1">
    <source>
        <dbReference type="ARBA" id="ARBA00004532"/>
    </source>
</evidence>
<feature type="domain" description="Kazal-like" evidence="20">
    <location>
        <begin position="1436"/>
        <end position="1483"/>
    </location>
</feature>
<dbReference type="GO" id="GO:0048019">
    <property type="term" value="F:receptor antagonist activity"/>
    <property type="evidence" value="ECO:0007669"/>
    <property type="project" value="TreeGrafter"/>
</dbReference>
<dbReference type="SUPFAM" id="SSF57362">
    <property type="entry name" value="BPTI-like"/>
    <property type="match status" value="4"/>
</dbReference>
<comment type="subcellular location">
    <subcellularLocation>
        <location evidence="1">Nematocyst</location>
    </subcellularLocation>
    <subcellularLocation>
        <location evidence="2">Secreted</location>
    </subcellularLocation>
</comment>
<feature type="disulfide bond" evidence="13">
    <location>
        <begin position="849"/>
        <end position="856"/>
    </location>
</feature>
<keyword evidence="8" id="KW-0722">Serine protease inhibitor</keyword>
<feature type="domain" description="WAP" evidence="19">
    <location>
        <begin position="696"/>
        <end position="747"/>
    </location>
</feature>
<dbReference type="InterPro" id="IPR036179">
    <property type="entry name" value="Ig-like_dom_sf"/>
</dbReference>
<dbReference type="SMART" id="SM00217">
    <property type="entry name" value="WAP"/>
    <property type="match status" value="9"/>
</dbReference>
<dbReference type="GO" id="GO:0050431">
    <property type="term" value="F:transforming growth factor beta binding"/>
    <property type="evidence" value="ECO:0007669"/>
    <property type="project" value="TreeGrafter"/>
</dbReference>
<evidence type="ECO:0000259" key="19">
    <source>
        <dbReference type="PROSITE" id="PS51390"/>
    </source>
</evidence>
<dbReference type="EMBL" id="JARQWQ010000093">
    <property type="protein sequence ID" value="KAK2551793.1"/>
    <property type="molecule type" value="Genomic_DNA"/>
</dbReference>
<feature type="disulfide bond" evidence="13">
    <location>
        <begin position="1022"/>
        <end position="1042"/>
    </location>
</feature>
<dbReference type="SMART" id="SM00211">
    <property type="entry name" value="TY"/>
    <property type="match status" value="3"/>
</dbReference>
<evidence type="ECO:0000259" key="20">
    <source>
        <dbReference type="PROSITE" id="PS51465"/>
    </source>
</evidence>